<dbReference type="SUPFAM" id="SSF57850">
    <property type="entry name" value="RING/U-box"/>
    <property type="match status" value="1"/>
</dbReference>
<dbReference type="PROSITE" id="PS50089">
    <property type="entry name" value="ZF_RING_2"/>
    <property type="match status" value="1"/>
</dbReference>
<evidence type="ECO:0000313" key="9">
    <source>
        <dbReference type="EMBL" id="CAD2171640.1"/>
    </source>
</evidence>
<dbReference type="InterPro" id="IPR043136">
    <property type="entry name" value="B30.2/SPRY_sf"/>
</dbReference>
<feature type="compositionally biased region" description="Acidic residues" evidence="7">
    <location>
        <begin position="68"/>
        <end position="80"/>
    </location>
</feature>
<dbReference type="GO" id="GO:0031461">
    <property type="term" value="C:cullin-RING ubiquitin ligase complex"/>
    <property type="evidence" value="ECO:0007669"/>
    <property type="project" value="UniProtKB-ARBA"/>
</dbReference>
<dbReference type="OrthoDB" id="5855253at2759"/>
<keyword evidence="3 6" id="KW-0863">Zinc-finger</keyword>
<reference evidence="9 10" key="1">
    <citation type="submission" date="2020-08" db="EMBL/GenBank/DDBJ databases">
        <authorList>
            <person name="Koutsovoulos G."/>
            <person name="Danchin GJ E."/>
        </authorList>
    </citation>
    <scope>NUCLEOTIDE SEQUENCE [LARGE SCALE GENOMIC DNA]</scope>
</reference>
<keyword evidence="5" id="KW-0862">Zinc</keyword>
<organism evidence="9 10">
    <name type="scientific">Meloidogyne enterolobii</name>
    <name type="common">Root-knot nematode worm</name>
    <name type="synonym">Meloidogyne mayaguensis</name>
    <dbReference type="NCBI Taxonomy" id="390850"/>
    <lineage>
        <taxon>Eukaryota</taxon>
        <taxon>Metazoa</taxon>
        <taxon>Ecdysozoa</taxon>
        <taxon>Nematoda</taxon>
        <taxon>Chromadorea</taxon>
        <taxon>Rhabditida</taxon>
        <taxon>Tylenchina</taxon>
        <taxon>Tylenchomorpha</taxon>
        <taxon>Tylenchoidea</taxon>
        <taxon>Meloidogynidae</taxon>
        <taxon>Meloidogyninae</taxon>
        <taxon>Meloidogyne</taxon>
    </lineage>
</organism>
<feature type="domain" description="RING-type" evidence="8">
    <location>
        <begin position="29"/>
        <end position="53"/>
    </location>
</feature>
<accession>A0A6V7V9N4</accession>
<keyword evidence="2" id="KW-0479">Metal-binding</keyword>
<evidence type="ECO:0000256" key="6">
    <source>
        <dbReference type="PROSITE-ProRule" id="PRU00175"/>
    </source>
</evidence>
<evidence type="ECO:0000256" key="2">
    <source>
        <dbReference type="ARBA" id="ARBA00022723"/>
    </source>
</evidence>
<dbReference type="AlphaFoldDB" id="A0A6V7V9N4"/>
<feature type="compositionally biased region" description="Low complexity" evidence="7">
    <location>
        <begin position="81"/>
        <end position="92"/>
    </location>
</feature>
<dbReference type="Gene3D" id="2.60.120.920">
    <property type="match status" value="1"/>
</dbReference>
<sequence>MVYYKFGNLFRNYTLQSLYIENVYTLKNCNHTFHKECITRWITEGAQECPRCRVPATLNDIKQLSVEEAGDSSDDSDDELIQSSSNASTQNANANDLTNKLNNLNCKYVNFVKIKNKWIIVNNCCFNKCSENTDDLSNNCIKGNGFVKLINDEDIKYINSLRSDVNKVWNLGGYDKRVVVSAENSFNSSQNSSNYSLFYFEIKCIFEGEFVNNNEKWMVIGLKNCNTNSRIIKYIAKNNLISNEKNEEFKLCQTLFWKNYYTFGCGIVYPETNKINEEFPYIFFTQNGKQIGKGILLKENSDSYKPYVLLSCCSVEANFGNDVETRPFRYDISKHSITEFY</sequence>
<dbReference type="InterPro" id="IPR001841">
    <property type="entry name" value="Znf_RING"/>
</dbReference>
<evidence type="ECO:0000256" key="1">
    <source>
        <dbReference type="ARBA" id="ARBA00004906"/>
    </source>
</evidence>
<protein>
    <recommendedName>
        <fullName evidence="8">RING-type domain-containing protein</fullName>
    </recommendedName>
</protein>
<feature type="region of interest" description="Disordered" evidence="7">
    <location>
        <begin position="68"/>
        <end position="92"/>
    </location>
</feature>
<evidence type="ECO:0000259" key="8">
    <source>
        <dbReference type="PROSITE" id="PS50089"/>
    </source>
</evidence>
<gene>
    <name evidence="9" type="ORF">MENT_LOCUS23143</name>
</gene>
<keyword evidence="4" id="KW-0833">Ubl conjugation pathway</keyword>
<dbReference type="InterPro" id="IPR024766">
    <property type="entry name" value="Znf_RING_H2"/>
</dbReference>
<dbReference type="Proteomes" id="UP000580250">
    <property type="component" value="Unassembled WGS sequence"/>
</dbReference>
<evidence type="ECO:0000256" key="3">
    <source>
        <dbReference type="ARBA" id="ARBA00022771"/>
    </source>
</evidence>
<dbReference type="Pfam" id="PF12678">
    <property type="entry name" value="zf-rbx1"/>
    <property type="match status" value="1"/>
</dbReference>
<proteinExistence type="predicted"/>
<evidence type="ECO:0000256" key="5">
    <source>
        <dbReference type="ARBA" id="ARBA00022833"/>
    </source>
</evidence>
<comment type="caution">
    <text evidence="9">The sequence shown here is derived from an EMBL/GenBank/DDBJ whole genome shotgun (WGS) entry which is preliminary data.</text>
</comment>
<dbReference type="GO" id="GO:0008270">
    <property type="term" value="F:zinc ion binding"/>
    <property type="evidence" value="ECO:0007669"/>
    <property type="project" value="UniProtKB-KW"/>
</dbReference>
<evidence type="ECO:0000256" key="7">
    <source>
        <dbReference type="SAM" id="MobiDB-lite"/>
    </source>
</evidence>
<evidence type="ECO:0000256" key="4">
    <source>
        <dbReference type="ARBA" id="ARBA00022786"/>
    </source>
</evidence>
<name>A0A6V7V9N4_MELEN</name>
<dbReference type="EMBL" id="CAJEWN010000188">
    <property type="protein sequence ID" value="CAD2171640.1"/>
    <property type="molecule type" value="Genomic_DNA"/>
</dbReference>
<dbReference type="Gene3D" id="3.30.40.10">
    <property type="entry name" value="Zinc/RING finger domain, C3HC4 (zinc finger)"/>
    <property type="match status" value="1"/>
</dbReference>
<evidence type="ECO:0000313" key="10">
    <source>
        <dbReference type="Proteomes" id="UP000580250"/>
    </source>
</evidence>
<comment type="pathway">
    <text evidence="1">Protein modification; protein ubiquitination.</text>
</comment>
<dbReference type="InterPro" id="IPR013083">
    <property type="entry name" value="Znf_RING/FYVE/PHD"/>
</dbReference>